<gene>
    <name evidence="16" type="ORF">GDO81_003054</name>
</gene>
<name>A0AAV7A394_ENGPU</name>
<feature type="compositionally biased region" description="Polar residues" evidence="13">
    <location>
        <begin position="1"/>
        <end position="14"/>
    </location>
</feature>
<dbReference type="InterPro" id="IPR055270">
    <property type="entry name" value="Glyco_tran_10_C"/>
</dbReference>
<feature type="compositionally biased region" description="Low complexity" evidence="13">
    <location>
        <begin position="15"/>
        <end position="29"/>
    </location>
</feature>
<keyword evidence="8" id="KW-1133">Transmembrane helix</keyword>
<dbReference type="InterPro" id="IPR001503">
    <property type="entry name" value="Glyco_trans_10"/>
</dbReference>
<evidence type="ECO:0000256" key="5">
    <source>
        <dbReference type="ARBA" id="ARBA00022679"/>
    </source>
</evidence>
<dbReference type="FunFam" id="3.40.50.11660:FF:000001">
    <property type="entry name" value="alpha-(1,3)-fucosyltransferase 9"/>
    <property type="match status" value="1"/>
</dbReference>
<evidence type="ECO:0000256" key="3">
    <source>
        <dbReference type="ARBA" id="ARBA00008919"/>
    </source>
</evidence>
<evidence type="ECO:0000256" key="4">
    <source>
        <dbReference type="ARBA" id="ARBA00022676"/>
    </source>
</evidence>
<evidence type="ECO:0000259" key="14">
    <source>
        <dbReference type="Pfam" id="PF00852"/>
    </source>
</evidence>
<dbReference type="Proteomes" id="UP000824782">
    <property type="component" value="Unassembled WGS sequence"/>
</dbReference>
<keyword evidence="7" id="KW-0735">Signal-anchor</keyword>
<dbReference type="PANTHER" id="PTHR11929">
    <property type="entry name" value="ALPHA- 1,3 -FUCOSYLTRANSFERASE"/>
    <property type="match status" value="1"/>
</dbReference>
<keyword evidence="4 12" id="KW-0328">Glycosyltransferase</keyword>
<keyword evidence="17" id="KW-1185">Reference proteome</keyword>
<dbReference type="EMBL" id="WNYA01000010">
    <property type="protein sequence ID" value="KAG8552778.1"/>
    <property type="molecule type" value="Genomic_DNA"/>
</dbReference>
<evidence type="ECO:0000256" key="7">
    <source>
        <dbReference type="ARBA" id="ARBA00022968"/>
    </source>
</evidence>
<comment type="pathway">
    <text evidence="2">Protein modification; protein glycosylation.</text>
</comment>
<evidence type="ECO:0000256" key="6">
    <source>
        <dbReference type="ARBA" id="ARBA00022692"/>
    </source>
</evidence>
<organism evidence="16 17">
    <name type="scientific">Engystomops pustulosus</name>
    <name type="common">Tungara frog</name>
    <name type="synonym">Physalaemus pustulosus</name>
    <dbReference type="NCBI Taxonomy" id="76066"/>
    <lineage>
        <taxon>Eukaryota</taxon>
        <taxon>Metazoa</taxon>
        <taxon>Chordata</taxon>
        <taxon>Craniata</taxon>
        <taxon>Vertebrata</taxon>
        <taxon>Euteleostomi</taxon>
        <taxon>Amphibia</taxon>
        <taxon>Batrachia</taxon>
        <taxon>Anura</taxon>
        <taxon>Neobatrachia</taxon>
        <taxon>Hyloidea</taxon>
        <taxon>Leptodactylidae</taxon>
        <taxon>Leiuperinae</taxon>
        <taxon>Engystomops</taxon>
    </lineage>
</organism>
<comment type="caution">
    <text evidence="16">The sequence shown here is derived from an EMBL/GenBank/DDBJ whole genome shotgun (WGS) entry which is preliminary data.</text>
</comment>
<protein>
    <recommendedName>
        <fullName evidence="12">Fucosyltransferase</fullName>
        <ecNumber evidence="12">2.4.1.-</ecNumber>
    </recommendedName>
</protein>
<evidence type="ECO:0000256" key="1">
    <source>
        <dbReference type="ARBA" id="ARBA00004167"/>
    </source>
</evidence>
<dbReference type="EC" id="2.4.1.-" evidence="12"/>
<evidence type="ECO:0000256" key="13">
    <source>
        <dbReference type="SAM" id="MobiDB-lite"/>
    </source>
</evidence>
<dbReference type="GO" id="GO:0046920">
    <property type="term" value="F:alpha-(1-&gt;3)-fucosyltransferase activity"/>
    <property type="evidence" value="ECO:0007669"/>
    <property type="project" value="TreeGrafter"/>
</dbReference>
<accession>A0AAV7A394</accession>
<comment type="catalytic activity">
    <reaction evidence="11">
        <text>an N-acetyl-alpha-neuraminyl-(2-&gt;3)-beta-D-galactosyl-(1-&gt;4)-N-acetyl-beta-D-glucosaminyl derivative + GDP-beta-L-fucose = an alpha-Neu5Ac-(2-&gt;3)-beta-D-Gal-(1-&gt;4)-[alpha-L-Fuc-(1-&gt;3)]-beta-D-GlcNAc derivative + GDP + H(+)</text>
        <dbReference type="Rhea" id="RHEA:56076"/>
        <dbReference type="ChEBI" id="CHEBI:15378"/>
        <dbReference type="ChEBI" id="CHEBI:57273"/>
        <dbReference type="ChEBI" id="CHEBI:58189"/>
        <dbReference type="ChEBI" id="CHEBI:136545"/>
        <dbReference type="ChEBI" id="CHEBI:139509"/>
    </reaction>
    <physiologicalReaction direction="left-to-right" evidence="11">
        <dbReference type="Rhea" id="RHEA:56077"/>
    </physiologicalReaction>
</comment>
<keyword evidence="10" id="KW-0325">Glycoprotein</keyword>
<evidence type="ECO:0000256" key="12">
    <source>
        <dbReference type="RuleBase" id="RU003832"/>
    </source>
</evidence>
<comment type="similarity">
    <text evidence="3 12">Belongs to the glycosyltransferase 10 family.</text>
</comment>
<dbReference type="AlphaFoldDB" id="A0AAV7A394"/>
<evidence type="ECO:0000256" key="9">
    <source>
        <dbReference type="ARBA" id="ARBA00023136"/>
    </source>
</evidence>
<evidence type="ECO:0000256" key="10">
    <source>
        <dbReference type="ARBA" id="ARBA00023180"/>
    </source>
</evidence>
<evidence type="ECO:0000256" key="2">
    <source>
        <dbReference type="ARBA" id="ARBA00004922"/>
    </source>
</evidence>
<dbReference type="Pfam" id="PF17039">
    <property type="entry name" value="Glyco_tran_10_N"/>
    <property type="match status" value="1"/>
</dbReference>
<dbReference type="InterPro" id="IPR038577">
    <property type="entry name" value="GT10-like_C_sf"/>
</dbReference>
<dbReference type="GO" id="GO:0032580">
    <property type="term" value="C:Golgi cisterna membrane"/>
    <property type="evidence" value="ECO:0007669"/>
    <property type="project" value="UniProtKB-SubCell"/>
</dbReference>
<reference evidence="16" key="1">
    <citation type="thesis" date="2020" institute="ProQuest LLC" country="789 East Eisenhower Parkway, Ann Arbor, MI, USA">
        <title>Comparative Genomics and Chromosome Evolution.</title>
        <authorList>
            <person name="Mudd A.B."/>
        </authorList>
    </citation>
    <scope>NUCLEOTIDE SEQUENCE</scope>
    <source>
        <strain evidence="16">237g6f4</strain>
        <tissue evidence="16">Blood</tissue>
    </source>
</reference>
<keyword evidence="6 12" id="KW-0812">Transmembrane</keyword>
<evidence type="ECO:0000313" key="17">
    <source>
        <dbReference type="Proteomes" id="UP000824782"/>
    </source>
</evidence>
<feature type="region of interest" description="Disordered" evidence="13">
    <location>
        <begin position="1"/>
        <end position="29"/>
    </location>
</feature>
<dbReference type="Pfam" id="PF00852">
    <property type="entry name" value="Glyco_transf_10"/>
    <property type="match status" value="1"/>
</dbReference>
<comment type="subcellular location">
    <subcellularLocation>
        <location evidence="12">Golgi apparatus</location>
        <location evidence="12">Golgi stack membrane</location>
        <topology evidence="12">Single-pass type II membrane protein</topology>
    </subcellularLocation>
    <subcellularLocation>
        <location evidence="1">Membrane</location>
        <topology evidence="1">Single-pass membrane protein</topology>
    </subcellularLocation>
</comment>
<evidence type="ECO:0000313" key="16">
    <source>
        <dbReference type="EMBL" id="KAG8552778.1"/>
    </source>
</evidence>
<dbReference type="PANTHER" id="PTHR11929:SF242">
    <property type="entry name" value="FUCOSYLTRANSFERASE"/>
    <property type="match status" value="1"/>
</dbReference>
<keyword evidence="12" id="KW-0333">Golgi apparatus</keyword>
<dbReference type="Gene3D" id="3.40.50.11660">
    <property type="entry name" value="Glycosyl transferase family 10, C-terminal domain"/>
    <property type="match status" value="1"/>
</dbReference>
<keyword evidence="5 12" id="KW-0808">Transferase</keyword>
<dbReference type="SUPFAM" id="SSF53756">
    <property type="entry name" value="UDP-Glycosyltransferase/glycogen phosphorylase"/>
    <property type="match status" value="1"/>
</dbReference>
<feature type="domain" description="Fucosyltransferase N-terminal" evidence="15">
    <location>
        <begin position="36"/>
        <end position="141"/>
    </location>
</feature>
<evidence type="ECO:0000256" key="8">
    <source>
        <dbReference type="ARBA" id="ARBA00022989"/>
    </source>
</evidence>
<keyword evidence="9" id="KW-0472">Membrane</keyword>
<dbReference type="InterPro" id="IPR031481">
    <property type="entry name" value="Glyco_tran_10_N"/>
</dbReference>
<sequence length="334" mass="39246">MVSHLPTSQPSTAKSTQRPTTSTLRPTTSTSNNVEEIVVLIWKWPWGTQTPLDKCPEYGILGCKLTSDRRLYNVSNAVIIHHADIMHSKNALPQDPKPYSQRWIWWNLEPPRIIHNLKMLDNLFNMTMTFRIDSDIFTPYGQMEPLKQRLENFTIPPKSKLVSWVVSKWYPGAPRIAYYEEFKKHISIDVYGARHKKLSSGDFHATISQYKFYLAFENSVYKDYITEKLWSNAFGTWAVPVVLGTSRENYERFLPGDAFIHVNDFPSPKELAAYLLELDKDDEKYRKYFNWRHQYRVLPHKGYSHSYCKACKVIRENPVYQVIHSVDKWFLQDV</sequence>
<evidence type="ECO:0000256" key="11">
    <source>
        <dbReference type="ARBA" id="ARBA00036481"/>
    </source>
</evidence>
<feature type="domain" description="Fucosyltransferase C-terminal" evidence="14">
    <location>
        <begin position="156"/>
        <end position="329"/>
    </location>
</feature>
<proteinExistence type="inferred from homology"/>
<evidence type="ECO:0000259" key="15">
    <source>
        <dbReference type="Pfam" id="PF17039"/>
    </source>
</evidence>